<dbReference type="SUPFAM" id="SSF82693">
    <property type="entry name" value="Multidrug efflux transporter AcrB pore domain, PN1, PN2, PC1 and PC2 subdomains"/>
    <property type="match status" value="2"/>
</dbReference>
<evidence type="ECO:0000256" key="2">
    <source>
        <dbReference type="ARBA" id="ARBA00007613"/>
    </source>
</evidence>
<feature type="transmembrane region" description="Helical" evidence="10">
    <location>
        <begin position="877"/>
        <end position="896"/>
    </location>
</feature>
<dbReference type="Pfam" id="PF00873">
    <property type="entry name" value="ACR_tran"/>
    <property type="match status" value="1"/>
</dbReference>
<feature type="transmembrane region" description="Helical" evidence="10">
    <location>
        <begin position="976"/>
        <end position="995"/>
    </location>
</feature>
<dbReference type="Gene3D" id="3.30.70.1320">
    <property type="entry name" value="Multidrug efflux transporter AcrB pore domain like"/>
    <property type="match status" value="1"/>
</dbReference>
<dbReference type="STRING" id="373668.SAMN05421786_1011142"/>
<sequence>MLTKIIEFSVKNKLIIALLVLGLIGIGSYQVTKLPIDAVPDITNNQVQVITIAPSFGATDIERLVTFPIEQANNNISGLKEIRSFSRFGLSLVTIVFEDDVDIYWARQQVAERLQQVQAVIPQGIGNPQLGPISTGLGEIFQYVVRPEKGYEKKYNITELRTIQDWIVRRQLLGVKGVAEVSSFGGKLKQYEIAVNPDRLNAYGITINDVFDALQTNNQNTGGAYIEKGPTVLYIRSEGLVGNIEEIKNISIATKTNDVPLFIRDIAEVKTGFATRYGAMTFNDEGEVSGAVVMMLKGENSNQVIKNVKEKIAQVQKTLPKGVVIEPFLDRTKMVNNAIGTVEKNLTEGALIVVFVLVLFLGNIRAGLLVASVIPLAMLFAICMMNLFGVSGNLMSLGALDFGLIIDGAVIIVESVLHQFSHNSKFKKIFSVGASEMDTVVIDSAGKMMNSAVFGQIIILIVYLPILTLQGIEGKMFKPMAQTVAFALLGAFLLSLTYIPMMSAVLLRKRSEKPTFSDRIMKKVEKIYLNTLLKLLRIPKTVFAIVAVLFIMAVFILSRMGGEFIPSLEEGDFAVDTRVLPGSNLTTTIESTQKAAHILKSRFPEVEKVVTKIGSGEVPTDPMPMDASDMMVILKDKKEWTSASSFPELADKMGKQLQDVPGITASFQFPVQMRFNELMTGARQDVVIKIFGEDLDVLSQYAQKLGKIIETVDGTQNLYIEPISGMPQVIIEYNRPLIAQYHLSISDINRIVNTAFAGQSTGLVFEGEKRFDMVVRLDTKDRKNVTDIKNLLVPTPSGNQIPLSQLAKVEVKNGPNQIQRENAQRRIVVGFNIKGRDVQSIVEELQRKADQKMKFPTGYYMTYGGSFENLNNAKQRLMIAVPIALALIFVMLFLAFNSVKESLLIYTAIPLSIIGGVFLMALRGMPFSISAGVGFIALFGVAVLNGIVLISEFNRLHKRGIKNIVRIVIDGGESRLRPVLMTAFVASLGFIPMAVSNGAGAEVQRPLATVVIGGLMVATFLTLFVLPLLYVNIEKGFKMKKHNHKNFAAVLILIFCIMGIGIKSQTPINLQNAINTALENNRNLKNEKLKTEYSKALIKSANDIAQTGISMDYGQINSAYNDMKFGISQNISFPTVYKKQKNVYTEEWKRSLLNVSLKEYELKKAVSLTFYNILYWRDKEQLLHETLKLYTDFLNKASIRLKAGESNILEKTTASNQKSAIEIQLKQVEQELSVLKYQLQWLLNTETDFFPEDQKLFNGVSKTELSLHPAIKLLQQQKNVSEQQIALEKAKMLPGLQLAYNLNSFRGMGADDKVYGPAPQFHSVQLGVSVPIFSGGQKSRIQAAKIAESVAKNDLENTEFTLQNQLKKITNIYQTNLDIVSQYESSELKNADVITETAKKQFLAGEINYLEFVILVNQAVTLKNNYADAVWKLNQSAIELEYLTLNP</sequence>
<dbReference type="Gene3D" id="1.20.1600.10">
    <property type="entry name" value="Outer membrane efflux proteins (OEP)"/>
    <property type="match status" value="1"/>
</dbReference>
<dbReference type="GO" id="GO:0008324">
    <property type="term" value="F:monoatomic cation transmembrane transporter activity"/>
    <property type="evidence" value="ECO:0007669"/>
    <property type="project" value="InterPro"/>
</dbReference>
<evidence type="ECO:0000256" key="10">
    <source>
        <dbReference type="SAM" id="Phobius"/>
    </source>
</evidence>
<proteinExistence type="inferred from homology"/>
<feature type="transmembrane region" description="Helical" evidence="10">
    <location>
        <begin position="484"/>
        <end position="507"/>
    </location>
</feature>
<keyword evidence="5" id="KW-1003">Cell membrane</keyword>
<dbReference type="EMBL" id="FTOL01000001">
    <property type="protein sequence ID" value="SIS70825.1"/>
    <property type="molecule type" value="Genomic_DNA"/>
</dbReference>
<keyword evidence="4" id="KW-0813">Transport</keyword>
<evidence type="ECO:0000313" key="12">
    <source>
        <dbReference type="Proteomes" id="UP000186744"/>
    </source>
</evidence>
<dbReference type="OrthoDB" id="9758757at2"/>
<dbReference type="Pfam" id="PF02321">
    <property type="entry name" value="OEP"/>
    <property type="match status" value="1"/>
</dbReference>
<evidence type="ECO:0000256" key="9">
    <source>
        <dbReference type="SAM" id="Coils"/>
    </source>
</evidence>
<evidence type="ECO:0000256" key="8">
    <source>
        <dbReference type="ARBA" id="ARBA00023136"/>
    </source>
</evidence>
<dbReference type="SUPFAM" id="SSF82714">
    <property type="entry name" value="Multidrug efflux transporter AcrB TolC docking domain, DN and DC subdomains"/>
    <property type="match status" value="2"/>
</dbReference>
<dbReference type="InterPro" id="IPR001036">
    <property type="entry name" value="Acrflvin-R"/>
</dbReference>
<dbReference type="PANTHER" id="PTHR32063">
    <property type="match status" value="1"/>
</dbReference>
<dbReference type="Gene3D" id="1.20.1640.10">
    <property type="entry name" value="Multidrug efflux transporter AcrB transmembrane domain"/>
    <property type="match status" value="2"/>
</dbReference>
<gene>
    <name evidence="11" type="ORF">SAMN05421786_1011142</name>
</gene>
<feature type="coiled-coil region" evidence="9">
    <location>
        <begin position="1211"/>
        <end position="1238"/>
    </location>
</feature>
<feature type="transmembrane region" description="Helical" evidence="10">
    <location>
        <begin position="1045"/>
        <end position="1062"/>
    </location>
</feature>
<dbReference type="SUPFAM" id="SSF82866">
    <property type="entry name" value="Multidrug efflux transporter AcrB transmembrane domain"/>
    <property type="match status" value="2"/>
</dbReference>
<name>A0A1N7LAB6_9FLAO</name>
<feature type="transmembrane region" description="Helical" evidence="10">
    <location>
        <begin position="903"/>
        <end position="922"/>
    </location>
</feature>
<evidence type="ECO:0000313" key="11">
    <source>
        <dbReference type="EMBL" id="SIS70825.1"/>
    </source>
</evidence>
<dbReference type="Gene3D" id="3.30.70.1440">
    <property type="entry name" value="Multidrug efflux transporter AcrB pore domain"/>
    <property type="match status" value="1"/>
</dbReference>
<dbReference type="NCBIfam" id="TIGR00914">
    <property type="entry name" value="2A0601"/>
    <property type="match status" value="1"/>
</dbReference>
<evidence type="ECO:0000256" key="4">
    <source>
        <dbReference type="ARBA" id="ARBA00022448"/>
    </source>
</evidence>
<feature type="transmembrane region" description="Helical" evidence="10">
    <location>
        <begin position="345"/>
        <end position="361"/>
    </location>
</feature>
<keyword evidence="6 10" id="KW-0812">Transmembrane</keyword>
<dbReference type="SUPFAM" id="SSF56954">
    <property type="entry name" value="Outer membrane efflux proteins (OEP)"/>
    <property type="match status" value="1"/>
</dbReference>
<feature type="transmembrane region" description="Helical" evidence="10">
    <location>
        <begin position="394"/>
        <end position="417"/>
    </location>
</feature>
<keyword evidence="8 10" id="KW-0472">Membrane</keyword>
<feature type="transmembrane region" description="Helical" evidence="10">
    <location>
        <begin position="1007"/>
        <end position="1033"/>
    </location>
</feature>
<dbReference type="Gene3D" id="3.30.70.1430">
    <property type="entry name" value="Multidrug efflux transporter AcrB pore domain"/>
    <property type="match status" value="2"/>
</dbReference>
<evidence type="ECO:0000256" key="3">
    <source>
        <dbReference type="ARBA" id="ARBA00010942"/>
    </source>
</evidence>
<feature type="transmembrane region" description="Helical" evidence="10">
    <location>
        <begin position="542"/>
        <end position="560"/>
    </location>
</feature>
<comment type="subcellular location">
    <subcellularLocation>
        <location evidence="1">Cell membrane</location>
        <topology evidence="1">Multi-pass membrane protein</topology>
    </subcellularLocation>
</comment>
<dbReference type="Gene3D" id="3.30.2090.10">
    <property type="entry name" value="Multidrug efflux transporter AcrB TolC docking domain, DN and DC subdomains"/>
    <property type="match status" value="2"/>
</dbReference>
<dbReference type="InterPro" id="IPR004763">
    <property type="entry name" value="CusA-like"/>
</dbReference>
<keyword evidence="12" id="KW-1185">Reference proteome</keyword>
<comment type="similarity">
    <text evidence="2">Belongs to the outer membrane factor (OMF) (TC 1.B.17) family.</text>
</comment>
<feature type="transmembrane region" description="Helical" evidence="10">
    <location>
        <begin position="368"/>
        <end position="388"/>
    </location>
</feature>
<dbReference type="GO" id="GO:0042910">
    <property type="term" value="F:xenobiotic transmembrane transporter activity"/>
    <property type="evidence" value="ECO:0007669"/>
    <property type="project" value="TreeGrafter"/>
</dbReference>
<dbReference type="Proteomes" id="UP000186744">
    <property type="component" value="Unassembled WGS sequence"/>
</dbReference>
<comment type="similarity">
    <text evidence="3">Belongs to the resistance-nodulation-cell division (RND) (TC 2.A.6) family.</text>
</comment>
<dbReference type="GO" id="GO:0015562">
    <property type="term" value="F:efflux transmembrane transporter activity"/>
    <property type="evidence" value="ECO:0007669"/>
    <property type="project" value="InterPro"/>
</dbReference>
<dbReference type="PRINTS" id="PR00702">
    <property type="entry name" value="ACRIFLAVINRP"/>
</dbReference>
<keyword evidence="7 10" id="KW-1133">Transmembrane helix</keyword>
<keyword evidence="9" id="KW-0175">Coiled coil</keyword>
<evidence type="ECO:0000256" key="7">
    <source>
        <dbReference type="ARBA" id="ARBA00022989"/>
    </source>
</evidence>
<dbReference type="InterPro" id="IPR027463">
    <property type="entry name" value="AcrB_DN_DC_subdom"/>
</dbReference>
<evidence type="ECO:0000256" key="1">
    <source>
        <dbReference type="ARBA" id="ARBA00004651"/>
    </source>
</evidence>
<accession>A0A1N7LAB6</accession>
<protein>
    <submittedName>
        <fullName evidence="11">Cobalt-zinc-cadmium resistance protein CzcA</fullName>
    </submittedName>
</protein>
<feature type="transmembrane region" description="Helical" evidence="10">
    <location>
        <begin position="928"/>
        <end position="950"/>
    </location>
</feature>
<dbReference type="InterPro" id="IPR003423">
    <property type="entry name" value="OMP_efflux"/>
</dbReference>
<dbReference type="GO" id="GO:0005886">
    <property type="term" value="C:plasma membrane"/>
    <property type="evidence" value="ECO:0007669"/>
    <property type="project" value="UniProtKB-SubCell"/>
</dbReference>
<evidence type="ECO:0000256" key="6">
    <source>
        <dbReference type="ARBA" id="ARBA00022692"/>
    </source>
</evidence>
<evidence type="ECO:0000256" key="5">
    <source>
        <dbReference type="ARBA" id="ARBA00022475"/>
    </source>
</evidence>
<feature type="transmembrane region" description="Helical" evidence="10">
    <location>
        <begin position="452"/>
        <end position="472"/>
    </location>
</feature>
<dbReference type="RefSeq" id="WP_076550548.1">
    <property type="nucleotide sequence ID" value="NZ_FTOL01000001.1"/>
</dbReference>
<reference evidence="12" key="1">
    <citation type="submission" date="2017-01" db="EMBL/GenBank/DDBJ databases">
        <authorList>
            <person name="Varghese N."/>
            <person name="Submissions S."/>
        </authorList>
    </citation>
    <scope>NUCLEOTIDE SEQUENCE [LARGE SCALE GENOMIC DNA]</scope>
    <source>
        <strain evidence="12">DSM 18017</strain>
    </source>
</reference>
<dbReference type="PANTHER" id="PTHR32063:SF24">
    <property type="entry name" value="CATION EFFLUX SYSTEM (ACRB_ACRD_ACRF FAMILY)"/>
    <property type="match status" value="1"/>
</dbReference>
<organism evidence="11 12">
    <name type="scientific">Chryseobacterium ureilyticum</name>
    <dbReference type="NCBI Taxonomy" id="373668"/>
    <lineage>
        <taxon>Bacteria</taxon>
        <taxon>Pseudomonadati</taxon>
        <taxon>Bacteroidota</taxon>
        <taxon>Flavobacteriia</taxon>
        <taxon>Flavobacteriales</taxon>
        <taxon>Weeksellaceae</taxon>
        <taxon>Chryseobacterium group</taxon>
        <taxon>Chryseobacterium</taxon>
    </lineage>
</organism>